<accession>A0A9R1TWW5</accession>
<dbReference type="Proteomes" id="UP000694866">
    <property type="component" value="Unplaced"/>
</dbReference>
<proteinExistence type="predicted"/>
<evidence type="ECO:0000313" key="2">
    <source>
        <dbReference type="Proteomes" id="UP000694866"/>
    </source>
</evidence>
<reference evidence="3" key="1">
    <citation type="submission" date="2025-08" db="UniProtKB">
        <authorList>
            <consortium name="RefSeq"/>
        </authorList>
    </citation>
    <scope>IDENTIFICATION</scope>
    <source>
        <strain evidence="3">USDA-PBARC FA_bdor</strain>
        <tissue evidence="3">Whole organism</tissue>
    </source>
</reference>
<protein>
    <submittedName>
        <fullName evidence="3">Uncharacterized protein</fullName>
    </submittedName>
</protein>
<evidence type="ECO:0000256" key="1">
    <source>
        <dbReference type="SAM" id="MobiDB-lite"/>
    </source>
</evidence>
<dbReference type="AlphaFoldDB" id="A0A9R1TWW5"/>
<name>A0A9R1TWW5_9HYME</name>
<gene>
    <name evidence="3" type="primary">LOC105264267</name>
</gene>
<feature type="region of interest" description="Disordered" evidence="1">
    <location>
        <begin position="163"/>
        <end position="184"/>
    </location>
</feature>
<keyword evidence="2" id="KW-1185">Reference proteome</keyword>
<evidence type="ECO:0000313" key="3">
    <source>
        <dbReference type="RefSeq" id="XP_011299333.1"/>
    </source>
</evidence>
<feature type="compositionally biased region" description="Basic residues" evidence="1">
    <location>
        <begin position="174"/>
        <end position="183"/>
    </location>
</feature>
<dbReference type="GeneID" id="105264267"/>
<sequence>MGMISYKKRDVVRCSHYSSTTRHRSTTRSSTSYLRHFETSALQIQTLAKKRDSEVNMAAARNQGESMPLLVPNFFPGGPFYITYRRCFCKKEMILVPVPLYPAPSPWPACYYPPPSCLVKSDACQCRGFCLHKDIRSLELEPMFTAELNPAWPEYPSYSEDQLASISDSNESSRRRRHRRNAKREKTEIIDDLYGSWEDLDR</sequence>
<dbReference type="KEGG" id="fas:105264267"/>
<dbReference type="RefSeq" id="XP_011299333.1">
    <property type="nucleotide sequence ID" value="XM_011301031.1"/>
</dbReference>
<organism evidence="2 3">
    <name type="scientific">Fopius arisanus</name>
    <dbReference type="NCBI Taxonomy" id="64838"/>
    <lineage>
        <taxon>Eukaryota</taxon>
        <taxon>Metazoa</taxon>
        <taxon>Ecdysozoa</taxon>
        <taxon>Arthropoda</taxon>
        <taxon>Hexapoda</taxon>
        <taxon>Insecta</taxon>
        <taxon>Pterygota</taxon>
        <taxon>Neoptera</taxon>
        <taxon>Endopterygota</taxon>
        <taxon>Hymenoptera</taxon>
        <taxon>Apocrita</taxon>
        <taxon>Ichneumonoidea</taxon>
        <taxon>Braconidae</taxon>
        <taxon>Opiinae</taxon>
        <taxon>Fopius</taxon>
    </lineage>
</organism>